<feature type="compositionally biased region" description="Polar residues" evidence="1">
    <location>
        <begin position="37"/>
        <end position="56"/>
    </location>
</feature>
<keyword evidence="3" id="KW-1185">Reference proteome</keyword>
<protein>
    <submittedName>
        <fullName evidence="2">Uncharacterized protein</fullName>
    </submittedName>
</protein>
<accession>A0AAN8F3K3</accession>
<dbReference type="AlphaFoldDB" id="A0AAN8F3K3"/>
<evidence type="ECO:0000256" key="1">
    <source>
        <dbReference type="SAM" id="MobiDB-lite"/>
    </source>
</evidence>
<comment type="caution">
    <text evidence="2">The sequence shown here is derived from an EMBL/GenBank/DDBJ whole genome shotgun (WGS) entry which is preliminary data.</text>
</comment>
<gene>
    <name evidence="2" type="ORF">OHC33_003530</name>
</gene>
<reference evidence="2 3" key="1">
    <citation type="submission" date="2022-12" db="EMBL/GenBank/DDBJ databases">
        <title>Genomic features and morphological characterization of a novel Knufia sp. strain isolated from spacecraft assembly facility.</title>
        <authorList>
            <person name="Teixeira M."/>
            <person name="Chander A.M."/>
            <person name="Stajich J.E."/>
            <person name="Venkateswaran K."/>
        </authorList>
    </citation>
    <scope>NUCLEOTIDE SEQUENCE [LARGE SCALE GENOMIC DNA]</scope>
    <source>
        <strain evidence="2 3">FJI-L2-BK-P2</strain>
    </source>
</reference>
<evidence type="ECO:0000313" key="2">
    <source>
        <dbReference type="EMBL" id="KAK5955888.1"/>
    </source>
</evidence>
<evidence type="ECO:0000313" key="3">
    <source>
        <dbReference type="Proteomes" id="UP001316803"/>
    </source>
</evidence>
<dbReference type="EMBL" id="JAKLMC020000006">
    <property type="protein sequence ID" value="KAK5955888.1"/>
    <property type="molecule type" value="Genomic_DNA"/>
</dbReference>
<proteinExistence type="predicted"/>
<organism evidence="2 3">
    <name type="scientific">Knufia fluminis</name>
    <dbReference type="NCBI Taxonomy" id="191047"/>
    <lineage>
        <taxon>Eukaryota</taxon>
        <taxon>Fungi</taxon>
        <taxon>Dikarya</taxon>
        <taxon>Ascomycota</taxon>
        <taxon>Pezizomycotina</taxon>
        <taxon>Eurotiomycetes</taxon>
        <taxon>Chaetothyriomycetidae</taxon>
        <taxon>Chaetothyriales</taxon>
        <taxon>Trichomeriaceae</taxon>
        <taxon>Knufia</taxon>
    </lineage>
</organism>
<dbReference type="Proteomes" id="UP001316803">
    <property type="component" value="Unassembled WGS sequence"/>
</dbReference>
<feature type="region of interest" description="Disordered" evidence="1">
    <location>
        <begin position="1"/>
        <end position="59"/>
    </location>
</feature>
<name>A0AAN8F3K3_9EURO</name>
<sequence length="177" mass="18664">MSSTTPNPPANSGANPPPKFPGSHTPSTASGMPIPSDNDNSNYKKLSGTDPSSGSPKSYLRSELTKLSGILAFRLENWNALLTAADYHGIMSEGDRDALEEKSAGDVAAGAAAVGELIDGIRAPSEADGGVDSVKVLQAVEAWEAAGDKGEYIPHRVRTRVFVEMLKAKVEEKLRDL</sequence>